<feature type="region of interest" description="Disordered" evidence="6">
    <location>
        <begin position="50"/>
        <end position="78"/>
    </location>
</feature>
<evidence type="ECO:0000256" key="3">
    <source>
        <dbReference type="ARBA" id="ARBA00022843"/>
    </source>
</evidence>
<feature type="compositionally biased region" description="Basic and acidic residues" evidence="6">
    <location>
        <begin position="1300"/>
        <end position="1310"/>
    </location>
</feature>
<feature type="compositionally biased region" description="Basic and acidic residues" evidence="6">
    <location>
        <begin position="125"/>
        <end position="134"/>
    </location>
</feature>
<organism evidence="7 8">
    <name type="scientific">Cyclostephanos tholiformis</name>
    <dbReference type="NCBI Taxonomy" id="382380"/>
    <lineage>
        <taxon>Eukaryota</taxon>
        <taxon>Sar</taxon>
        <taxon>Stramenopiles</taxon>
        <taxon>Ochrophyta</taxon>
        <taxon>Bacillariophyta</taxon>
        <taxon>Coscinodiscophyceae</taxon>
        <taxon>Thalassiosirophycidae</taxon>
        <taxon>Stephanodiscales</taxon>
        <taxon>Stephanodiscaceae</taxon>
        <taxon>Cyclostephanos</taxon>
    </lineage>
</organism>
<evidence type="ECO:0000313" key="7">
    <source>
        <dbReference type="EMBL" id="KAL3808327.1"/>
    </source>
</evidence>
<accession>A0ABD3R7I0</accession>
<feature type="compositionally biased region" description="Acidic residues" evidence="6">
    <location>
        <begin position="135"/>
        <end position="146"/>
    </location>
</feature>
<evidence type="ECO:0000256" key="6">
    <source>
        <dbReference type="SAM" id="MobiDB-lite"/>
    </source>
</evidence>
<keyword evidence="4" id="KW-0539">Nucleus</keyword>
<evidence type="ECO:0000256" key="4">
    <source>
        <dbReference type="ARBA" id="ARBA00023242"/>
    </source>
</evidence>
<feature type="region of interest" description="Disordered" evidence="6">
    <location>
        <begin position="1300"/>
        <end position="1359"/>
    </location>
</feature>
<dbReference type="EMBL" id="JALLPB020000521">
    <property type="protein sequence ID" value="KAL3808327.1"/>
    <property type="molecule type" value="Genomic_DNA"/>
</dbReference>
<comment type="similarity">
    <text evidence="5">Belongs to the Fanconi anemia protein FANCD2 family.</text>
</comment>
<dbReference type="PANTHER" id="PTHR32086">
    <property type="entry name" value="FANCONI ANEMIA GROUP D2 PROTEIN"/>
    <property type="match status" value="1"/>
</dbReference>
<protein>
    <recommendedName>
        <fullName evidence="9">Fanconi anemia group D2 protein</fullName>
    </recommendedName>
</protein>
<feature type="compositionally biased region" description="Acidic residues" evidence="6">
    <location>
        <begin position="1311"/>
        <end position="1339"/>
    </location>
</feature>
<feature type="non-terminal residue" evidence="7">
    <location>
        <position position="1"/>
    </location>
</feature>
<dbReference type="GO" id="GO:0005634">
    <property type="term" value="C:nucleus"/>
    <property type="evidence" value="ECO:0007669"/>
    <property type="project" value="UniProtKB-SubCell"/>
</dbReference>
<feature type="compositionally biased region" description="Acidic residues" evidence="6">
    <location>
        <begin position="1347"/>
        <end position="1359"/>
    </location>
</feature>
<dbReference type="Pfam" id="PF14631">
    <property type="entry name" value="FancD2"/>
    <property type="match status" value="2"/>
</dbReference>
<evidence type="ECO:0000256" key="5">
    <source>
        <dbReference type="ARBA" id="ARBA00093456"/>
    </source>
</evidence>
<proteinExistence type="inferred from homology"/>
<dbReference type="InterPro" id="IPR029448">
    <property type="entry name" value="FANCD2"/>
</dbReference>
<keyword evidence="2" id="KW-1017">Isopeptide bond</keyword>
<comment type="subcellular location">
    <subcellularLocation>
        <location evidence="1">Nucleus</location>
    </subcellularLocation>
</comment>
<reference evidence="7 8" key="1">
    <citation type="submission" date="2024-10" db="EMBL/GenBank/DDBJ databases">
        <title>Updated reference genomes for cyclostephanoid diatoms.</title>
        <authorList>
            <person name="Roberts W.R."/>
            <person name="Alverson A.J."/>
        </authorList>
    </citation>
    <scope>NUCLEOTIDE SEQUENCE [LARGE SCALE GENOMIC DNA]</scope>
    <source>
        <strain evidence="7 8">AJA228-03</strain>
    </source>
</reference>
<feature type="region of interest" description="Disordered" evidence="6">
    <location>
        <begin position="121"/>
        <end position="147"/>
    </location>
</feature>
<keyword evidence="3" id="KW-0832">Ubl conjugation</keyword>
<comment type="caution">
    <text evidence="7">The sequence shown here is derived from an EMBL/GenBank/DDBJ whole genome shotgun (WGS) entry which is preliminary data.</text>
</comment>
<keyword evidence="8" id="KW-1185">Reference proteome</keyword>
<dbReference type="PANTHER" id="PTHR32086:SF0">
    <property type="entry name" value="FANCONI ANEMIA GROUP D2 PROTEIN"/>
    <property type="match status" value="1"/>
</dbReference>
<evidence type="ECO:0000256" key="2">
    <source>
        <dbReference type="ARBA" id="ARBA00022499"/>
    </source>
</evidence>
<gene>
    <name evidence="7" type="ORF">ACHAXA_004056</name>
</gene>
<dbReference type="Proteomes" id="UP001530377">
    <property type="component" value="Unassembled WGS sequence"/>
</dbReference>
<evidence type="ECO:0000313" key="8">
    <source>
        <dbReference type="Proteomes" id="UP001530377"/>
    </source>
</evidence>
<sequence>GVVLDGGFAVGGCGGRDRGPTLRRMLLPMYRVVRKRRRKAATLSQGYFDMSQFSQSPDDMGGGGDVNDDLGDDEGRGGTIKIASESSSLIGALLGVDALQPTLLAALFGKLTSIASSISVDGENCDGRTSNDTERADDDDEEEENSDVPRLVLSNVRWLDHVVDHVSLTDSYVECLTANAGAFTSSLLRESLSGNGVALTSLFGTSLCDLADGLLRSPSSSDAVGGGGGYGGANELGVTMYEILFEIFREPMQRQEIVGSLVTHVGSGVSVKSSEVDAALRVFCGIVDTKRATGGGNGNGEDGATALRPFTPFLTSMLDHLHNMTPSQMRRLFLLLFAVGGSEGDGDDTMGDATRRTGGTCDDVHIVIRKHLSLAPFAMKRIGIIGTVAYAVSRSSQLLERQAIIDREADVVGYLNGSATTVSSPVIKEITDMIHSAYSGCKPTGGSIGAKTIATSSFDIVFSDGSSMAFLLDELYRAVRGGKLAKPILEYIDEVVRSDFEYIFVGDFVDTDDDNVQHRGAKGDMQMLDMVPTESADLALLDGTTGNTIAPLGELRFGEASDKIYVKILPLLLSCNPDEREFWPIQLSPMLRLIACLSDVDALLGCPILLPSAASSGIDFEGLENPKQCIVTASYYFSTCWIRQLINSFICAADESGSLPGAALAPITSFTSSSQEPDCIYIQKKVVARLRALVEVEEELRFTSSKCYTFAPPGLDLLPPPRELFGEDCNNDNIENTANMNSDDLVAKQDKKTLVKAKNRASKIKKAKQKYEQKLIRRVFDALQPLDPHVCLALGFADLSVVGSTDTESGISQKQVTTCGNAVTTLLLKLFQKVLSESLCEKKGMTFKARMEGNRNVVADDSGNPYATPVANKASTFEEIALARERQQSKNSFELLEFFLKGDVFASVHEHLAAVAELRCGTNRKNDDTEIESLLVDTARCLFSCVKSIVSSELLTSSVTGRAFLSSILTQIKDGDRNSYDSKTNHRLSTATMNKLLGCITDNVNEIVTGAWTGDLEFAMDGVNCMQAIYECSRRISGNVEAKDGGCDESSSSFSTKISVAADKLLRQHWPDDIKMNSENVGRLLSLLVKHAPNRIRTLSHLVRDVLAEVPFLDKGKGVTVFPTCTKATYGCFHSIILEYLGKELVMLFDSPLGKTKDPTVASTVLASIKDMILLLQSVFEVTKEFDAKKSVLLHQLKFGSRFIETFVLKAMPFCQIHFRPHQDSIIDIIRLLQKCSNQLHHITSHGKREKDAGLAKEAPRAKKAQEMFVHKVKAMLKKNSCMTAMWTKTLKEKDIDGTTLKDKESNMKEDDGEVDEYDEEDDDDDEGESSNDGEEDDSGSSKSADSEDSEDEYDTDND</sequence>
<name>A0ABD3R7I0_9STRA</name>
<evidence type="ECO:0000256" key="1">
    <source>
        <dbReference type="ARBA" id="ARBA00004123"/>
    </source>
</evidence>
<evidence type="ECO:0008006" key="9">
    <source>
        <dbReference type="Google" id="ProtNLM"/>
    </source>
</evidence>